<comment type="caution">
    <text evidence="9">The sequence shown here is derived from an EMBL/GenBank/DDBJ whole genome shotgun (WGS) entry which is preliminary data.</text>
</comment>
<dbReference type="PRINTS" id="PR00171">
    <property type="entry name" value="SUGRTRNSPORT"/>
</dbReference>
<keyword evidence="10" id="KW-1185">Reference proteome</keyword>
<accession>A0A8H7S0K8</accession>
<comment type="subcellular location">
    <subcellularLocation>
        <location evidence="1">Membrane</location>
        <topology evidence="1">Multi-pass membrane protein</topology>
    </subcellularLocation>
</comment>
<keyword evidence="4 7" id="KW-0812">Transmembrane</keyword>
<evidence type="ECO:0000256" key="3">
    <source>
        <dbReference type="ARBA" id="ARBA00022448"/>
    </source>
</evidence>
<dbReference type="InterPro" id="IPR036259">
    <property type="entry name" value="MFS_trans_sf"/>
</dbReference>
<protein>
    <recommendedName>
        <fullName evidence="8">Major facilitator superfamily (MFS) profile domain-containing protein</fullName>
    </recommendedName>
</protein>
<feature type="transmembrane region" description="Helical" evidence="7">
    <location>
        <begin position="373"/>
        <end position="397"/>
    </location>
</feature>
<evidence type="ECO:0000256" key="5">
    <source>
        <dbReference type="ARBA" id="ARBA00022989"/>
    </source>
</evidence>
<evidence type="ECO:0000256" key="7">
    <source>
        <dbReference type="SAM" id="Phobius"/>
    </source>
</evidence>
<dbReference type="InterPro" id="IPR045263">
    <property type="entry name" value="GLUT"/>
</dbReference>
<feature type="transmembrane region" description="Helical" evidence="7">
    <location>
        <begin position="307"/>
        <end position="327"/>
    </location>
</feature>
<feature type="transmembrane region" description="Helical" evidence="7">
    <location>
        <begin position="12"/>
        <end position="32"/>
    </location>
</feature>
<dbReference type="PROSITE" id="PS00217">
    <property type="entry name" value="SUGAR_TRANSPORT_2"/>
    <property type="match status" value="1"/>
</dbReference>
<name>A0A8H7S0K8_9FUNG</name>
<evidence type="ECO:0000256" key="2">
    <source>
        <dbReference type="ARBA" id="ARBA00010992"/>
    </source>
</evidence>
<evidence type="ECO:0000313" key="10">
    <source>
        <dbReference type="Proteomes" id="UP000646827"/>
    </source>
</evidence>
<feature type="transmembrane region" description="Helical" evidence="7">
    <location>
        <begin position="465"/>
        <end position="485"/>
    </location>
</feature>
<dbReference type="GO" id="GO:0016020">
    <property type="term" value="C:membrane"/>
    <property type="evidence" value="ECO:0007669"/>
    <property type="project" value="UniProtKB-SubCell"/>
</dbReference>
<comment type="similarity">
    <text evidence="2">Belongs to the major facilitator superfamily. Sugar transporter (TC 2.A.1.1) family.</text>
</comment>
<organism evidence="9 10">
    <name type="scientific">Circinella minor</name>
    <dbReference type="NCBI Taxonomy" id="1195481"/>
    <lineage>
        <taxon>Eukaryota</taxon>
        <taxon>Fungi</taxon>
        <taxon>Fungi incertae sedis</taxon>
        <taxon>Mucoromycota</taxon>
        <taxon>Mucoromycotina</taxon>
        <taxon>Mucoromycetes</taxon>
        <taxon>Mucorales</taxon>
        <taxon>Lichtheimiaceae</taxon>
        <taxon>Circinella</taxon>
    </lineage>
</organism>
<dbReference type="Gene3D" id="1.20.1250.20">
    <property type="entry name" value="MFS general substrate transporter like domains"/>
    <property type="match status" value="1"/>
</dbReference>
<keyword evidence="5 7" id="KW-1133">Transmembrane helix</keyword>
<dbReference type="InterPro" id="IPR020846">
    <property type="entry name" value="MFS_dom"/>
</dbReference>
<evidence type="ECO:0000256" key="4">
    <source>
        <dbReference type="ARBA" id="ARBA00022692"/>
    </source>
</evidence>
<dbReference type="GO" id="GO:0015149">
    <property type="term" value="F:hexose transmembrane transporter activity"/>
    <property type="evidence" value="ECO:0007669"/>
    <property type="project" value="TreeGrafter"/>
</dbReference>
<feature type="transmembrane region" description="Helical" evidence="7">
    <location>
        <begin position="436"/>
        <end position="459"/>
    </location>
</feature>
<sequence>MEKDSRQAQYPIRTVLCVFISCIGSFSMGWTIGSPNLPAESTHNCVNGSAHDNNKNLPDCLPMSSSIWGIVVSIFCIGALIASFLAEPAMTMLGRKATIALSNVGWLVGAIIMGLSTSPAMFGFGRFLAGISCGMGSVATPTYNGEVSTILFRGAMGVCNQLMIVCGILASNAVGIFLSSVPLWRINYSLVAVPALLQIMLVPFLVESPRYLVSVNKHDEARKALQVLRGPQYNIEYELDDIIQGQRKAVNTVDDDTTTTTTIEKEKGVTKEQAIIANTDTFVLKDSQTSDETCSFRDILRDPHLRYVTLTIMMLHIAQQFSGVNGVMYYSTIIFRQSYGVDQARQLAFIGSAVNLIVTVLSVYLVERCGRRFLLLLAQSVGAISATLLVISGHFNIPALTSTAVMLFISAFAIGLGPIPWLLTSELTPTRATSRVTALATGANWLSNFGVALMFPSLLESIHSYAFLIFGISLTLSTLLTYLFVPETKGRSIEDINNDIIARVLRDKNPTNETEFHHHGL</sequence>
<feature type="transmembrane region" description="Helical" evidence="7">
    <location>
        <begin position="98"/>
        <end position="117"/>
    </location>
</feature>
<evidence type="ECO:0000313" key="9">
    <source>
        <dbReference type="EMBL" id="KAG2219963.1"/>
    </source>
</evidence>
<keyword evidence="3" id="KW-0813">Transport</keyword>
<dbReference type="Proteomes" id="UP000646827">
    <property type="component" value="Unassembled WGS sequence"/>
</dbReference>
<dbReference type="SUPFAM" id="SSF103473">
    <property type="entry name" value="MFS general substrate transporter"/>
    <property type="match status" value="1"/>
</dbReference>
<proteinExistence type="inferred from homology"/>
<dbReference type="Pfam" id="PF00083">
    <property type="entry name" value="Sugar_tr"/>
    <property type="match status" value="1"/>
</dbReference>
<dbReference type="InterPro" id="IPR003663">
    <property type="entry name" value="Sugar/inositol_transpt"/>
</dbReference>
<dbReference type="PANTHER" id="PTHR23503:SF8">
    <property type="entry name" value="FACILITATED GLUCOSE TRANSPORTER PROTEIN 1"/>
    <property type="match status" value="1"/>
</dbReference>
<gene>
    <name evidence="9" type="ORF">INT45_002177</name>
</gene>
<dbReference type="InterPro" id="IPR005828">
    <property type="entry name" value="MFS_sugar_transport-like"/>
</dbReference>
<dbReference type="EMBL" id="JAEPRB010000157">
    <property type="protein sequence ID" value="KAG2219963.1"/>
    <property type="molecule type" value="Genomic_DNA"/>
</dbReference>
<feature type="transmembrane region" description="Helical" evidence="7">
    <location>
        <begin position="347"/>
        <end position="366"/>
    </location>
</feature>
<evidence type="ECO:0000256" key="6">
    <source>
        <dbReference type="ARBA" id="ARBA00023136"/>
    </source>
</evidence>
<dbReference type="OrthoDB" id="4540492at2759"/>
<dbReference type="InterPro" id="IPR005829">
    <property type="entry name" value="Sugar_transporter_CS"/>
</dbReference>
<dbReference type="PANTHER" id="PTHR23503">
    <property type="entry name" value="SOLUTE CARRIER FAMILY 2"/>
    <property type="match status" value="1"/>
</dbReference>
<feature type="transmembrane region" description="Helical" evidence="7">
    <location>
        <begin position="67"/>
        <end position="86"/>
    </location>
</feature>
<dbReference type="AlphaFoldDB" id="A0A8H7S0K8"/>
<dbReference type="PROSITE" id="PS50850">
    <property type="entry name" value="MFS"/>
    <property type="match status" value="1"/>
</dbReference>
<feature type="transmembrane region" description="Helical" evidence="7">
    <location>
        <begin position="155"/>
        <end position="180"/>
    </location>
</feature>
<reference evidence="9 10" key="1">
    <citation type="submission" date="2020-12" db="EMBL/GenBank/DDBJ databases">
        <title>Metabolic potential, ecology and presence of endohyphal bacteria is reflected in genomic diversity of Mucoromycotina.</title>
        <authorList>
            <person name="Muszewska A."/>
            <person name="Okrasinska A."/>
            <person name="Steczkiewicz K."/>
            <person name="Drgas O."/>
            <person name="Orlowska M."/>
            <person name="Perlinska-Lenart U."/>
            <person name="Aleksandrzak-Piekarczyk T."/>
            <person name="Szatraj K."/>
            <person name="Zielenkiewicz U."/>
            <person name="Pilsyk S."/>
            <person name="Malc E."/>
            <person name="Mieczkowski P."/>
            <person name="Kruszewska J.S."/>
            <person name="Biernat P."/>
            <person name="Pawlowska J."/>
        </authorList>
    </citation>
    <scope>NUCLEOTIDE SEQUENCE [LARGE SCALE GENOMIC DNA]</scope>
    <source>
        <strain evidence="9 10">CBS 142.35</strain>
    </source>
</reference>
<keyword evidence="6 7" id="KW-0472">Membrane</keyword>
<feature type="transmembrane region" description="Helical" evidence="7">
    <location>
        <begin position="403"/>
        <end position="424"/>
    </location>
</feature>
<feature type="domain" description="Major facilitator superfamily (MFS) profile" evidence="8">
    <location>
        <begin position="17"/>
        <end position="489"/>
    </location>
</feature>
<evidence type="ECO:0000259" key="8">
    <source>
        <dbReference type="PROSITE" id="PS50850"/>
    </source>
</evidence>
<evidence type="ECO:0000256" key="1">
    <source>
        <dbReference type="ARBA" id="ARBA00004141"/>
    </source>
</evidence>